<keyword evidence="9" id="KW-0234">DNA repair</keyword>
<dbReference type="Proteomes" id="UP000789707">
    <property type="component" value="Unassembled WGS sequence"/>
</dbReference>
<evidence type="ECO:0000313" key="14">
    <source>
        <dbReference type="Proteomes" id="UP000789707"/>
    </source>
</evidence>
<reference evidence="13 14" key="1">
    <citation type="submission" date="2021-11" db="EMBL/GenBank/DDBJ databases">
        <authorList>
            <person name="Depoorter E."/>
        </authorList>
    </citation>
    <scope>NUCLEOTIDE SEQUENCE [LARGE SCALE GENOMIC DNA]</scope>
    <source>
        <strain evidence="13 14">LMG 24289</strain>
    </source>
</reference>
<evidence type="ECO:0000259" key="12">
    <source>
        <dbReference type="PROSITE" id="PS51462"/>
    </source>
</evidence>
<evidence type="ECO:0000256" key="3">
    <source>
        <dbReference type="ARBA" id="ARBA00022457"/>
    </source>
</evidence>
<keyword evidence="4" id="KW-0235">DNA replication</keyword>
<feature type="domain" description="Nudix hydrolase" evidence="12">
    <location>
        <begin position="3"/>
        <end position="128"/>
    </location>
</feature>
<dbReference type="RefSeq" id="WP_230096068.1">
    <property type="nucleotide sequence ID" value="NZ_CAKKNS010000001.1"/>
</dbReference>
<dbReference type="EC" id="3.6.1.55" evidence="11"/>
<keyword evidence="8" id="KW-0460">Magnesium</keyword>
<evidence type="ECO:0000256" key="2">
    <source>
        <dbReference type="ARBA" id="ARBA00005582"/>
    </source>
</evidence>
<dbReference type="SUPFAM" id="SSF55811">
    <property type="entry name" value="Nudix"/>
    <property type="match status" value="1"/>
</dbReference>
<evidence type="ECO:0000313" key="13">
    <source>
        <dbReference type="EMBL" id="CAH0416003.1"/>
    </source>
</evidence>
<dbReference type="PANTHER" id="PTHR47707">
    <property type="entry name" value="8-OXO-DGTP DIPHOSPHATASE"/>
    <property type="match status" value="1"/>
</dbReference>
<dbReference type="InterPro" id="IPR015797">
    <property type="entry name" value="NUDIX_hydrolase-like_dom_sf"/>
</dbReference>
<dbReference type="Pfam" id="PF00293">
    <property type="entry name" value="NUDIX"/>
    <property type="match status" value="1"/>
</dbReference>
<name>A0ABM8Z3Y4_9LACO</name>
<comment type="caution">
    <text evidence="13">The sequence shown here is derived from an EMBL/GenBank/DDBJ whole genome shotgun (WGS) entry which is preliminary data.</text>
</comment>
<dbReference type="GO" id="GO:0016787">
    <property type="term" value="F:hydrolase activity"/>
    <property type="evidence" value="ECO:0007669"/>
    <property type="project" value="UniProtKB-KW"/>
</dbReference>
<dbReference type="InterPro" id="IPR020084">
    <property type="entry name" value="NUDIX_hydrolase_CS"/>
</dbReference>
<dbReference type="InterPro" id="IPR047127">
    <property type="entry name" value="MutT-like"/>
</dbReference>
<keyword evidence="3" id="KW-0515">Mutator protein</keyword>
<evidence type="ECO:0000256" key="6">
    <source>
        <dbReference type="ARBA" id="ARBA00022763"/>
    </source>
</evidence>
<protein>
    <recommendedName>
        <fullName evidence="11">8-oxo-dGTP diphosphatase</fullName>
        <ecNumber evidence="11">3.6.1.55</ecNumber>
    </recommendedName>
</protein>
<keyword evidence="5" id="KW-0479">Metal-binding</keyword>
<keyword evidence="14" id="KW-1185">Reference proteome</keyword>
<comment type="cofactor">
    <cofactor evidence="1">
        <name>Mg(2+)</name>
        <dbReference type="ChEBI" id="CHEBI:18420"/>
    </cofactor>
</comment>
<dbReference type="PROSITE" id="PS00893">
    <property type="entry name" value="NUDIX_BOX"/>
    <property type="match status" value="1"/>
</dbReference>
<evidence type="ECO:0000256" key="4">
    <source>
        <dbReference type="ARBA" id="ARBA00022705"/>
    </source>
</evidence>
<evidence type="ECO:0000256" key="10">
    <source>
        <dbReference type="ARBA" id="ARBA00035861"/>
    </source>
</evidence>
<organism evidence="13 14">
    <name type="scientific">Periweissella fabaria</name>
    <dbReference type="NCBI Taxonomy" id="546157"/>
    <lineage>
        <taxon>Bacteria</taxon>
        <taxon>Bacillati</taxon>
        <taxon>Bacillota</taxon>
        <taxon>Bacilli</taxon>
        <taxon>Lactobacillales</taxon>
        <taxon>Lactobacillaceae</taxon>
        <taxon>Periweissella</taxon>
    </lineage>
</organism>
<dbReference type="EMBL" id="CAKKNS010000001">
    <property type="protein sequence ID" value="CAH0416003.1"/>
    <property type="molecule type" value="Genomic_DNA"/>
</dbReference>
<keyword evidence="6" id="KW-0227">DNA damage</keyword>
<gene>
    <name evidence="13" type="primary">nudG</name>
    <name evidence="13" type="ORF">WFA24289_00302</name>
</gene>
<evidence type="ECO:0000256" key="1">
    <source>
        <dbReference type="ARBA" id="ARBA00001946"/>
    </source>
</evidence>
<evidence type="ECO:0000256" key="11">
    <source>
        <dbReference type="ARBA" id="ARBA00038905"/>
    </source>
</evidence>
<dbReference type="Gene3D" id="3.90.79.10">
    <property type="entry name" value="Nucleoside Triphosphate Pyrophosphohydrolase"/>
    <property type="match status" value="1"/>
</dbReference>
<evidence type="ECO:0000256" key="5">
    <source>
        <dbReference type="ARBA" id="ARBA00022723"/>
    </source>
</evidence>
<evidence type="ECO:0000256" key="9">
    <source>
        <dbReference type="ARBA" id="ARBA00023204"/>
    </source>
</evidence>
<proteinExistence type="inferred from homology"/>
<evidence type="ECO:0000256" key="7">
    <source>
        <dbReference type="ARBA" id="ARBA00022801"/>
    </source>
</evidence>
<dbReference type="PROSITE" id="PS51462">
    <property type="entry name" value="NUDIX"/>
    <property type="match status" value="1"/>
</dbReference>
<comment type="catalytic activity">
    <reaction evidence="10">
        <text>8-oxo-dGTP + H2O = 8-oxo-dGMP + diphosphate + H(+)</text>
        <dbReference type="Rhea" id="RHEA:31575"/>
        <dbReference type="ChEBI" id="CHEBI:15377"/>
        <dbReference type="ChEBI" id="CHEBI:15378"/>
        <dbReference type="ChEBI" id="CHEBI:33019"/>
        <dbReference type="ChEBI" id="CHEBI:63224"/>
        <dbReference type="ChEBI" id="CHEBI:77896"/>
        <dbReference type="EC" id="3.6.1.55"/>
    </reaction>
</comment>
<dbReference type="PANTHER" id="PTHR47707:SF1">
    <property type="entry name" value="NUDIX HYDROLASE FAMILY PROTEIN"/>
    <property type="match status" value="1"/>
</dbReference>
<comment type="similarity">
    <text evidence="2">Belongs to the Nudix hydrolase family.</text>
</comment>
<dbReference type="CDD" id="cd03425">
    <property type="entry name" value="NUDIX_MutT_NudA_like"/>
    <property type="match status" value="1"/>
</dbReference>
<keyword evidence="7 13" id="KW-0378">Hydrolase</keyword>
<sequence length="136" mass="15403">MNKIIKVVGAAIIQDGKLFVAKRSTGRSLGDLWEFAGGKIEKNETGPEALKREIFEEFGAECEVAEEFKSVYEHSYDFGTVVLEVFYAKLTSPITKMIEHDETRWVDEIEVQELAWVPTDIPAMQDLVKKGFKADE</sequence>
<accession>A0ABM8Z3Y4</accession>
<dbReference type="InterPro" id="IPR000086">
    <property type="entry name" value="NUDIX_hydrolase_dom"/>
</dbReference>
<evidence type="ECO:0000256" key="8">
    <source>
        <dbReference type="ARBA" id="ARBA00022842"/>
    </source>
</evidence>